<dbReference type="InterPro" id="IPR007275">
    <property type="entry name" value="YTH_domain"/>
</dbReference>
<evidence type="ECO:0000259" key="1">
    <source>
        <dbReference type="PROSITE" id="PS50882"/>
    </source>
</evidence>
<dbReference type="RefSeq" id="WP_194312582.1">
    <property type="nucleotide sequence ID" value="NZ_JADHEC010000028.1"/>
</dbReference>
<feature type="domain" description="YTH" evidence="1">
    <location>
        <begin position="68"/>
        <end position="117"/>
    </location>
</feature>
<dbReference type="EMBL" id="JADHEC010000028">
    <property type="protein sequence ID" value="MBF2709339.1"/>
    <property type="molecule type" value="Genomic_DNA"/>
</dbReference>
<dbReference type="GO" id="GO:0003723">
    <property type="term" value="F:RNA binding"/>
    <property type="evidence" value="ECO:0007669"/>
    <property type="project" value="InterPro"/>
</dbReference>
<comment type="caution">
    <text evidence="2">The sequence shown here is derived from an EMBL/GenBank/DDBJ whole genome shotgun (WGS) entry which is preliminary data.</text>
</comment>
<dbReference type="AlphaFoldDB" id="A0A930Y1C8"/>
<proteinExistence type="predicted"/>
<keyword evidence="3" id="KW-1185">Reference proteome</keyword>
<dbReference type="PROSITE" id="PS51257">
    <property type="entry name" value="PROKAR_LIPOPROTEIN"/>
    <property type="match status" value="1"/>
</dbReference>
<name>A0A930Y1C8_9FLAO</name>
<evidence type="ECO:0000313" key="2">
    <source>
        <dbReference type="EMBL" id="MBF2709339.1"/>
    </source>
</evidence>
<gene>
    <name evidence="2" type="ORF">IR213_12170</name>
</gene>
<organism evidence="2 3">
    <name type="scientific">Flavobacterium soyangense</name>
    <dbReference type="NCBI Taxonomy" id="2023265"/>
    <lineage>
        <taxon>Bacteria</taxon>
        <taxon>Pseudomonadati</taxon>
        <taxon>Bacteroidota</taxon>
        <taxon>Flavobacteriia</taxon>
        <taxon>Flavobacteriales</taxon>
        <taxon>Flavobacteriaceae</taxon>
        <taxon>Flavobacterium</taxon>
    </lineage>
</organism>
<dbReference type="PROSITE" id="PS50882">
    <property type="entry name" value="YTH"/>
    <property type="match status" value="1"/>
</dbReference>
<accession>A0A930Y1C8</accession>
<sequence length="117" mass="13333">MKKIISLLAFFTIISCGNKCDEIPNSFNSYDQAKEVVLSSNFKLTDKADVSGSSWITSAKYFSCDGLSGFFIVETGNRTYIHQNMPYEVWENFKNADSKGSFYSRNIRGNYQLKLNH</sequence>
<dbReference type="Pfam" id="PF13619">
    <property type="entry name" value="KTSC"/>
    <property type="match status" value="1"/>
</dbReference>
<dbReference type="Proteomes" id="UP000646211">
    <property type="component" value="Unassembled WGS sequence"/>
</dbReference>
<reference evidence="2" key="1">
    <citation type="submission" date="2020-11" db="EMBL/GenBank/DDBJ databases">
        <title>Genome of Flavobacterium soyangense.</title>
        <authorList>
            <person name="Liu Q."/>
            <person name="Xin Y.-H."/>
        </authorList>
    </citation>
    <scope>NUCLEOTIDE SEQUENCE</scope>
    <source>
        <strain evidence="2">CGMCC 1.13493</strain>
    </source>
</reference>
<dbReference type="InterPro" id="IPR025309">
    <property type="entry name" value="KTSC_dom"/>
</dbReference>
<evidence type="ECO:0000313" key="3">
    <source>
        <dbReference type="Proteomes" id="UP000646211"/>
    </source>
</evidence>
<protein>
    <submittedName>
        <fullName evidence="2">KTSC domain-containing protein</fullName>
    </submittedName>
</protein>